<dbReference type="InterPro" id="IPR014388">
    <property type="entry name" value="3-oxoacid_CoA-transferase"/>
</dbReference>
<dbReference type="GO" id="GO:0008260">
    <property type="term" value="F:succinyl-CoA:3-oxo-acid CoA-transferase activity"/>
    <property type="evidence" value="ECO:0007669"/>
    <property type="project" value="UniProtKB-EC"/>
</dbReference>
<dbReference type="HOGENOM" id="CLU_019942_1_1_1"/>
<feature type="active site" description="5-glutamyl coenzyme A thioester intermediate" evidence="4">
    <location>
        <position position="402"/>
    </location>
</feature>
<dbReference type="PANTHER" id="PTHR13707:SF60">
    <property type="entry name" value="ACETATE COA-TRANSFERASE SUBUNIT ALPHA"/>
    <property type="match status" value="1"/>
</dbReference>
<dbReference type="STRING" id="1442369.A0A0D2H338"/>
<dbReference type="InterPro" id="IPR037171">
    <property type="entry name" value="NagB/RpiA_transferase-like"/>
</dbReference>
<proteinExistence type="inferred from homology"/>
<dbReference type="InterPro" id="IPR004165">
    <property type="entry name" value="CoA_trans_fam_I"/>
</dbReference>
<evidence type="ECO:0000256" key="5">
    <source>
        <dbReference type="SAM" id="MobiDB-lite"/>
    </source>
</evidence>
<comment type="similarity">
    <text evidence="1 3">Belongs to the 3-oxoacid CoA-transferase family.</text>
</comment>
<accession>A0A0D2H338</accession>
<evidence type="ECO:0000256" key="2">
    <source>
        <dbReference type="ARBA" id="ARBA00022679"/>
    </source>
</evidence>
<dbReference type="VEuPathDB" id="FungiDB:Z518_05719"/>
<comment type="catalytic activity">
    <reaction evidence="3">
        <text>a 3-oxo acid + succinyl-CoA = a 3-oxoacyl-CoA + succinate</text>
        <dbReference type="Rhea" id="RHEA:24564"/>
        <dbReference type="ChEBI" id="CHEBI:30031"/>
        <dbReference type="ChEBI" id="CHEBI:35973"/>
        <dbReference type="ChEBI" id="CHEBI:57292"/>
        <dbReference type="ChEBI" id="CHEBI:90726"/>
        <dbReference type="EC" id="2.8.3.5"/>
    </reaction>
</comment>
<dbReference type="Gene3D" id="3.40.1080.10">
    <property type="entry name" value="Glutaconate Coenzyme A-transferase"/>
    <property type="match status" value="2"/>
</dbReference>
<dbReference type="RefSeq" id="XP_013271984.1">
    <property type="nucleotide sequence ID" value="XM_013416530.1"/>
</dbReference>
<dbReference type="InterPro" id="IPR012791">
    <property type="entry name" value="3-oxoacid_CoA-transf_B"/>
</dbReference>
<dbReference type="NCBIfam" id="TIGR02428">
    <property type="entry name" value="pcaJ_scoB_fam"/>
    <property type="match status" value="1"/>
</dbReference>
<dbReference type="SMART" id="SM00882">
    <property type="entry name" value="CoA_trans"/>
    <property type="match status" value="2"/>
</dbReference>
<dbReference type="EC" id="2.8.3.5" evidence="3"/>
<dbReference type="Proteomes" id="UP000053617">
    <property type="component" value="Unassembled WGS sequence"/>
</dbReference>
<protein>
    <recommendedName>
        <fullName evidence="3">Succinyl-CoA:3-ketoacid-coenzyme A transferase</fullName>
        <ecNumber evidence="3">2.8.3.5</ecNumber>
    </recommendedName>
</protein>
<dbReference type="AlphaFoldDB" id="A0A0D2H338"/>
<dbReference type="OrthoDB" id="1933379at2759"/>
<evidence type="ECO:0000313" key="7">
    <source>
        <dbReference type="Proteomes" id="UP000053617"/>
    </source>
</evidence>
<evidence type="ECO:0000256" key="1">
    <source>
        <dbReference type="ARBA" id="ARBA00007154"/>
    </source>
</evidence>
<dbReference type="UniPathway" id="UPA00929">
    <property type="reaction ID" value="UER00894"/>
</dbReference>
<dbReference type="EMBL" id="KN847478">
    <property type="protein sequence ID" value="KIX04848.1"/>
    <property type="molecule type" value="Genomic_DNA"/>
</dbReference>
<evidence type="ECO:0000313" key="6">
    <source>
        <dbReference type="EMBL" id="KIX04848.1"/>
    </source>
</evidence>
<feature type="compositionally biased region" description="Polar residues" evidence="5">
    <location>
        <begin position="336"/>
        <end position="354"/>
    </location>
</feature>
<reference evidence="6 7" key="1">
    <citation type="submission" date="2015-01" db="EMBL/GenBank/DDBJ databases">
        <title>The Genome Sequence of Rhinocladiella mackenzie CBS 650.93.</title>
        <authorList>
            <consortium name="The Broad Institute Genomics Platform"/>
            <person name="Cuomo C."/>
            <person name="de Hoog S."/>
            <person name="Gorbushina A."/>
            <person name="Stielow B."/>
            <person name="Teixiera M."/>
            <person name="Abouelleil A."/>
            <person name="Chapman S.B."/>
            <person name="Priest M."/>
            <person name="Young S.K."/>
            <person name="Wortman J."/>
            <person name="Nusbaum C."/>
            <person name="Birren B."/>
        </authorList>
    </citation>
    <scope>NUCLEOTIDE SEQUENCE [LARGE SCALE GENOMIC DNA]</scope>
    <source>
        <strain evidence="6 7">CBS 650.93</strain>
    </source>
</reference>
<name>A0A0D2H338_9EURO</name>
<sequence>MAIATRRTLLLYVNHIRVSSNAHTFLPHTPTIRQSESIARPWIARQRDIRYFTTSSSKWREVLSQQEIGNSQQPVIDRTRSKLFKDADEAVADLKSGSTILSAGFGLCGTAETIIHAIYKRGIDSINNLTAISNNAGASGDGGLSPLTRSGQITRCILSYLGNNKPLEQKYLSGNIAIELCPQGTLAERLRAGGSGIPAFYTPTGVHTYIQTGEIPTRLGPVDPETKKSNVLEPGRPRETRIFNGRTYVMETALTGDVAILRAWKVDGAGNCQFRYTTKAFGPVMAKAARLTIVEAENIVPTGSMDPNDIHLPGIFVDRIVPATVDKKLEIKKTRPANSEFDTGNTPNSASTKSDALIRRDRIARRAAKELQHGMYVNLGVGMPTLAPSFLPEDVKVWIQSENGILGMGPYPLESEVDPDIVNAGKETVTLVPGASTFDSSESFGMIRGGHVDVSILGALQVSAAGDLANYMIPGKVFKGMGGAMDLVSNPGKTKIVVTTDHVDKFGKPKIVEKCELPVTGARVVSTIITDLCVFQVDRQKGVLTLTEVAPGVTVDEVKAKTGAKFAIAEDRMRGHILEVKQTPADG</sequence>
<keyword evidence="2 3" id="KW-0808">Transferase</keyword>
<comment type="pathway">
    <text evidence="3">Ketone metabolism; succinyl-CoA degradation; acetoacetyl-CoA from succinyl-CoA: step 1/1.</text>
</comment>
<evidence type="ECO:0000256" key="3">
    <source>
        <dbReference type="PIRNR" id="PIRNR000858"/>
    </source>
</evidence>
<evidence type="ECO:0000256" key="4">
    <source>
        <dbReference type="PIRSR" id="PIRSR000858-1"/>
    </source>
</evidence>
<dbReference type="Pfam" id="PF01144">
    <property type="entry name" value="CoA_trans"/>
    <property type="match status" value="2"/>
</dbReference>
<dbReference type="GeneID" id="25293790"/>
<feature type="region of interest" description="Disordered" evidence="5">
    <location>
        <begin position="336"/>
        <end position="355"/>
    </location>
</feature>
<dbReference type="GO" id="GO:0046952">
    <property type="term" value="P:ketone body catabolic process"/>
    <property type="evidence" value="ECO:0007669"/>
    <property type="project" value="InterPro"/>
</dbReference>
<gene>
    <name evidence="6" type="ORF">Z518_05719</name>
</gene>
<dbReference type="SUPFAM" id="SSF100950">
    <property type="entry name" value="NagB/RpiA/CoA transferase-like"/>
    <property type="match status" value="2"/>
</dbReference>
<organism evidence="6 7">
    <name type="scientific">Rhinocladiella mackenziei CBS 650.93</name>
    <dbReference type="NCBI Taxonomy" id="1442369"/>
    <lineage>
        <taxon>Eukaryota</taxon>
        <taxon>Fungi</taxon>
        <taxon>Dikarya</taxon>
        <taxon>Ascomycota</taxon>
        <taxon>Pezizomycotina</taxon>
        <taxon>Eurotiomycetes</taxon>
        <taxon>Chaetothyriomycetidae</taxon>
        <taxon>Chaetothyriales</taxon>
        <taxon>Herpotrichiellaceae</taxon>
        <taxon>Rhinocladiella</taxon>
    </lineage>
</organism>
<keyword evidence="7" id="KW-1185">Reference proteome</keyword>
<comment type="function">
    <text evidence="3">Key enzyme for ketone body catabolism. Transfers the CoA moiety from succinate to acetoacetate. Formation of the enzyme-CoA intermediate proceeds via an unstable anhydride species formed between the carboxylate groups of the enzyme and substrate.</text>
</comment>
<dbReference type="PANTHER" id="PTHR13707">
    <property type="entry name" value="KETOACID-COENZYME A TRANSFERASE"/>
    <property type="match status" value="1"/>
</dbReference>
<keyword evidence="3" id="KW-0496">Mitochondrion</keyword>
<dbReference type="PIRSF" id="PIRSF000858">
    <property type="entry name" value="SCOT-t"/>
    <property type="match status" value="1"/>
</dbReference>